<name>A0A197JGC3_9FUNG</name>
<dbReference type="AlphaFoldDB" id="A0A197JGC3"/>
<organism evidence="1 2">
    <name type="scientific">Linnemannia elongata AG-77</name>
    <dbReference type="NCBI Taxonomy" id="1314771"/>
    <lineage>
        <taxon>Eukaryota</taxon>
        <taxon>Fungi</taxon>
        <taxon>Fungi incertae sedis</taxon>
        <taxon>Mucoromycota</taxon>
        <taxon>Mortierellomycotina</taxon>
        <taxon>Mortierellomycetes</taxon>
        <taxon>Mortierellales</taxon>
        <taxon>Mortierellaceae</taxon>
        <taxon>Linnemannia</taxon>
    </lineage>
</organism>
<dbReference type="Proteomes" id="UP000078512">
    <property type="component" value="Unassembled WGS sequence"/>
</dbReference>
<reference evidence="1 2" key="1">
    <citation type="submission" date="2016-05" db="EMBL/GenBank/DDBJ databases">
        <title>Genome sequencing reveals origins of a unique bacterial endosymbiosis in the earliest lineages of terrestrial Fungi.</title>
        <authorList>
            <consortium name="DOE Joint Genome Institute"/>
            <person name="Uehling J."/>
            <person name="Gryganskyi A."/>
            <person name="Hameed K."/>
            <person name="Tschaplinski T."/>
            <person name="Misztal P."/>
            <person name="Wu S."/>
            <person name="Desiro A."/>
            <person name="Vande Pol N."/>
            <person name="Du Z.-Y."/>
            <person name="Zienkiewicz A."/>
            <person name="Zienkiewicz K."/>
            <person name="Morin E."/>
            <person name="Tisserant E."/>
            <person name="Splivallo R."/>
            <person name="Hainaut M."/>
            <person name="Henrissat B."/>
            <person name="Ohm R."/>
            <person name="Kuo A."/>
            <person name="Yan J."/>
            <person name="Lipzen A."/>
            <person name="Nolan M."/>
            <person name="Labutti K."/>
            <person name="Barry K."/>
            <person name="Goldstein A."/>
            <person name="Labbe J."/>
            <person name="Schadt C."/>
            <person name="Tuskan G."/>
            <person name="Grigoriev I."/>
            <person name="Martin F."/>
            <person name="Vilgalys R."/>
            <person name="Bonito G."/>
        </authorList>
    </citation>
    <scope>NUCLEOTIDE SEQUENCE [LARGE SCALE GENOMIC DNA]</scope>
    <source>
        <strain evidence="1 2">AG-77</strain>
    </source>
</reference>
<protein>
    <submittedName>
        <fullName evidence="1">Uncharacterized protein</fullName>
    </submittedName>
</protein>
<dbReference type="EMBL" id="KV442102">
    <property type="protein sequence ID" value="OAQ24048.1"/>
    <property type="molecule type" value="Genomic_DNA"/>
</dbReference>
<sequence length="78" mass="8791">MFPPKKCADCLCKYISLCVSIRVCDTNSLLSLFFLYSTFFVEPTQSPSSSLPSLYIHQKYISFLFPASPLSPASRLFP</sequence>
<gene>
    <name evidence="1" type="ORF">K457DRAFT_142228</name>
</gene>
<evidence type="ECO:0000313" key="2">
    <source>
        <dbReference type="Proteomes" id="UP000078512"/>
    </source>
</evidence>
<proteinExistence type="predicted"/>
<keyword evidence="2" id="KW-1185">Reference proteome</keyword>
<evidence type="ECO:0000313" key="1">
    <source>
        <dbReference type="EMBL" id="OAQ24048.1"/>
    </source>
</evidence>
<accession>A0A197JGC3</accession>